<evidence type="ECO:0000313" key="4">
    <source>
        <dbReference type="Proteomes" id="UP001156691"/>
    </source>
</evidence>
<dbReference type="RefSeq" id="WP_284343431.1">
    <property type="nucleotide sequence ID" value="NZ_BSNS01000028.1"/>
</dbReference>
<dbReference type="CDD" id="cd00060">
    <property type="entry name" value="FHA"/>
    <property type="match status" value="1"/>
</dbReference>
<dbReference type="EMBL" id="BSNS01000028">
    <property type="protein sequence ID" value="GLQ58038.1"/>
    <property type="molecule type" value="Genomic_DNA"/>
</dbReference>
<dbReference type="PROSITE" id="PS50006">
    <property type="entry name" value="FHA_DOMAIN"/>
    <property type="match status" value="1"/>
</dbReference>
<evidence type="ECO:0000259" key="2">
    <source>
        <dbReference type="PROSITE" id="PS50006"/>
    </source>
</evidence>
<dbReference type="InterPro" id="IPR046883">
    <property type="entry name" value="T6SS_FHA_C"/>
</dbReference>
<evidence type="ECO:0000256" key="1">
    <source>
        <dbReference type="SAM" id="MobiDB-lite"/>
    </source>
</evidence>
<comment type="caution">
    <text evidence="3">The sequence shown here is derived from an EMBL/GenBank/DDBJ whole genome shotgun (WGS) entry which is preliminary data.</text>
</comment>
<evidence type="ECO:0000313" key="3">
    <source>
        <dbReference type="EMBL" id="GLQ58038.1"/>
    </source>
</evidence>
<feature type="region of interest" description="Disordered" evidence="1">
    <location>
        <begin position="172"/>
        <end position="217"/>
    </location>
</feature>
<dbReference type="Pfam" id="PF00498">
    <property type="entry name" value="FHA"/>
    <property type="match status" value="1"/>
</dbReference>
<keyword evidence="4" id="KW-1185">Reference proteome</keyword>
<gene>
    <name evidence="3" type="ORF">GCM10010862_52970</name>
</gene>
<feature type="compositionally biased region" description="Low complexity" evidence="1">
    <location>
        <begin position="199"/>
        <end position="217"/>
    </location>
</feature>
<feature type="compositionally biased region" description="Low complexity" evidence="1">
    <location>
        <begin position="111"/>
        <end position="125"/>
    </location>
</feature>
<organism evidence="3 4">
    <name type="scientific">Devosia nitrariae</name>
    <dbReference type="NCBI Taxonomy" id="2071872"/>
    <lineage>
        <taxon>Bacteria</taxon>
        <taxon>Pseudomonadati</taxon>
        <taxon>Pseudomonadota</taxon>
        <taxon>Alphaproteobacteria</taxon>
        <taxon>Hyphomicrobiales</taxon>
        <taxon>Devosiaceae</taxon>
        <taxon>Devosia</taxon>
    </lineage>
</organism>
<proteinExistence type="predicted"/>
<dbReference type="InterPro" id="IPR008984">
    <property type="entry name" value="SMAD_FHA_dom_sf"/>
</dbReference>
<dbReference type="SMART" id="SM00240">
    <property type="entry name" value="FHA"/>
    <property type="match status" value="1"/>
</dbReference>
<feature type="domain" description="FHA" evidence="2">
    <location>
        <begin position="29"/>
        <end position="79"/>
    </location>
</feature>
<dbReference type="InterPro" id="IPR000253">
    <property type="entry name" value="FHA_dom"/>
</dbReference>
<protein>
    <submittedName>
        <fullName evidence="3">Type VI secretion protein</fullName>
    </submittedName>
</protein>
<feature type="compositionally biased region" description="Low complexity" evidence="1">
    <location>
        <begin position="172"/>
        <end position="182"/>
    </location>
</feature>
<reference evidence="4" key="1">
    <citation type="journal article" date="2019" name="Int. J. Syst. Evol. Microbiol.">
        <title>The Global Catalogue of Microorganisms (GCM) 10K type strain sequencing project: providing services to taxonomists for standard genome sequencing and annotation.</title>
        <authorList>
            <consortium name="The Broad Institute Genomics Platform"/>
            <consortium name="The Broad Institute Genome Sequencing Center for Infectious Disease"/>
            <person name="Wu L."/>
            <person name="Ma J."/>
        </authorList>
    </citation>
    <scope>NUCLEOTIDE SEQUENCE [LARGE SCALE GENOMIC DNA]</scope>
    <source>
        <strain evidence="4">NBRC 112416</strain>
    </source>
</reference>
<dbReference type="Pfam" id="PF20232">
    <property type="entry name" value="T6SS_FHA_C"/>
    <property type="match status" value="1"/>
</dbReference>
<accession>A0ABQ5WDS1</accession>
<dbReference type="InterPro" id="IPR017735">
    <property type="entry name" value="T6SS_FHA"/>
</dbReference>
<dbReference type="NCBIfam" id="TIGR03354">
    <property type="entry name" value="VI_FHA"/>
    <property type="match status" value="1"/>
</dbReference>
<sequence>MVAIVLRIENFDRLSDGGPLEFSAGPRGFDIGREQHLDWCLPDPERFISGHHCQVRYENGAYWLNDISTNGTFVNGSSQRVKSPYRLAHGDRLQIGDYIISVALPDEAGSQPLPQQTAAASAPPAGGDIWSLEDEPAVESVDRRWFNEPSRREHRPAAPDALEEFVDFRAAPPAQPASDASPFGSARGALRDVPGSRIPEQAPQPAPVRAAPIQNGGAATAARPDAVLAALCAAAGLPANALEGRQPEEAAAEIGAVLMLVTSQLMELLQARAAAKQMTKSGDRTMIGLANNNPMKFVPDPAEALQIMFQRSKPGYLDAPASFTEGFEDIKRHEYATYAAMQKALARLMEDLAPDAIEDKVGSFSLGSKKSRAWDVYVERWNAKTAHHENGILDVFLRYFADAYDAAAKKR</sequence>
<dbReference type="Gene3D" id="2.60.200.20">
    <property type="match status" value="1"/>
</dbReference>
<name>A0ABQ5WDS1_9HYPH</name>
<dbReference type="Proteomes" id="UP001156691">
    <property type="component" value="Unassembled WGS sequence"/>
</dbReference>
<feature type="region of interest" description="Disordered" evidence="1">
    <location>
        <begin position="109"/>
        <end position="131"/>
    </location>
</feature>
<dbReference type="SUPFAM" id="SSF49879">
    <property type="entry name" value="SMAD/FHA domain"/>
    <property type="match status" value="1"/>
</dbReference>